<dbReference type="EMBL" id="CAIX01000011">
    <property type="protein sequence ID" value="CCI40760.1"/>
    <property type="molecule type" value="Genomic_DNA"/>
</dbReference>
<evidence type="ECO:0000313" key="1">
    <source>
        <dbReference type="EMBL" id="CCI40760.1"/>
    </source>
</evidence>
<protein>
    <submittedName>
        <fullName evidence="1">Uncharacterized protein</fullName>
    </submittedName>
</protein>
<gene>
    <name evidence="1" type="ORF">BN9_015440</name>
</gene>
<proteinExistence type="predicted"/>
<organism evidence="1 2">
    <name type="scientific">Albugo candida</name>
    <dbReference type="NCBI Taxonomy" id="65357"/>
    <lineage>
        <taxon>Eukaryota</taxon>
        <taxon>Sar</taxon>
        <taxon>Stramenopiles</taxon>
        <taxon>Oomycota</taxon>
        <taxon>Peronosporomycetes</taxon>
        <taxon>Albuginales</taxon>
        <taxon>Albuginaceae</taxon>
        <taxon>Albugo</taxon>
    </lineage>
</organism>
<comment type="caution">
    <text evidence="1">The sequence shown here is derived from an EMBL/GenBank/DDBJ whole genome shotgun (WGS) entry which is preliminary data.</text>
</comment>
<dbReference type="AlphaFoldDB" id="A0A024G1W3"/>
<keyword evidence="2" id="KW-1185">Reference proteome</keyword>
<accession>A0A024G1W3</accession>
<sequence>METGEKFKHERSDHSGLNAFWGQLFVSLFRLHELRLLEAPNARLDTLVQTFLTVFQCYPNSNCPYENRRRVSFRCLQKPTFDTHVVIRQSRIRHCHTRSLLRFFILGVEKHRQFSTSLSIQSGTTAFEVQSTIKHYEIQRWSHYSLVQRIFLNFLFLISLLLAKDCFPTHDCRHMITYITNKGYFFPPN</sequence>
<dbReference type="Proteomes" id="UP000053237">
    <property type="component" value="Unassembled WGS sequence"/>
</dbReference>
<evidence type="ECO:0000313" key="2">
    <source>
        <dbReference type="Proteomes" id="UP000053237"/>
    </source>
</evidence>
<name>A0A024G1W3_9STRA</name>
<reference evidence="1 2" key="1">
    <citation type="submission" date="2012-05" db="EMBL/GenBank/DDBJ databases">
        <title>Recombination and specialization in a pathogen metapopulation.</title>
        <authorList>
            <person name="Gardiner A."/>
            <person name="Kemen E."/>
            <person name="Schultz-Larsen T."/>
            <person name="MacLean D."/>
            <person name="Van Oosterhout C."/>
            <person name="Jones J.D.G."/>
        </authorList>
    </citation>
    <scope>NUCLEOTIDE SEQUENCE [LARGE SCALE GENOMIC DNA]</scope>
    <source>
        <strain evidence="1 2">Ac Nc2</strain>
    </source>
</reference>
<dbReference type="InParanoid" id="A0A024G1W3"/>